<evidence type="ECO:0000313" key="2">
    <source>
        <dbReference type="Proteomes" id="UP001249959"/>
    </source>
</evidence>
<evidence type="ECO:0000313" key="1">
    <source>
        <dbReference type="EMBL" id="MDU0809423.1"/>
    </source>
</evidence>
<reference evidence="1 2" key="1">
    <citation type="submission" date="2023-09" db="EMBL/GenBank/DDBJ databases">
        <title>Aquirufa genomes.</title>
        <authorList>
            <person name="Pitt A."/>
        </authorList>
    </citation>
    <scope>NUCLEOTIDE SEQUENCE [LARGE SCALE GENOMIC DNA]</scope>
    <source>
        <strain evidence="1 2">LEOWEIH-7C</strain>
    </source>
</reference>
<dbReference type="RefSeq" id="WP_316070824.1">
    <property type="nucleotide sequence ID" value="NZ_JAVNWW010000005.1"/>
</dbReference>
<proteinExistence type="predicted"/>
<evidence type="ECO:0008006" key="3">
    <source>
        <dbReference type="Google" id="ProtNLM"/>
    </source>
</evidence>
<gene>
    <name evidence="1" type="ORF">PQG45_10275</name>
</gene>
<dbReference type="EMBL" id="JAVNWW010000005">
    <property type="protein sequence ID" value="MDU0809423.1"/>
    <property type="molecule type" value="Genomic_DNA"/>
</dbReference>
<accession>A0ABU3TU81</accession>
<name>A0ABU3TU81_9BACT</name>
<sequence length="159" mass="17871">MYIPFQEMPGQARIWVYQASRSLHATELDQIKQVLAQSCQNWEAHGAPLQASFEIKYNQVIIVAVNEAMNAASGCSIDASTRWFKALGETLQVDFFSRDVAVVRNEQVELLGLGQLKSAVQAGILEAGDQIITPLLQSVEQYRNNWLSSADQSYLKRYF</sequence>
<protein>
    <recommendedName>
        <fullName evidence="3">ABC transporter ATPase</fullName>
    </recommendedName>
</protein>
<keyword evidence="2" id="KW-1185">Reference proteome</keyword>
<dbReference type="Proteomes" id="UP001249959">
    <property type="component" value="Unassembled WGS sequence"/>
</dbReference>
<organism evidence="1 2">
    <name type="scientific">Aquirufa regiilacus</name>
    <dbReference type="NCBI Taxonomy" id="3024868"/>
    <lineage>
        <taxon>Bacteria</taxon>
        <taxon>Pseudomonadati</taxon>
        <taxon>Bacteroidota</taxon>
        <taxon>Cytophagia</taxon>
        <taxon>Cytophagales</taxon>
        <taxon>Flectobacillaceae</taxon>
        <taxon>Aquirufa</taxon>
    </lineage>
</organism>
<comment type="caution">
    <text evidence="1">The sequence shown here is derived from an EMBL/GenBank/DDBJ whole genome shotgun (WGS) entry which is preliminary data.</text>
</comment>